<feature type="region of interest" description="Disordered" evidence="2">
    <location>
        <begin position="65"/>
        <end position="88"/>
    </location>
</feature>
<evidence type="ECO:0000313" key="3">
    <source>
        <dbReference type="EMBL" id="GAA3366484.1"/>
    </source>
</evidence>
<sequence>MGIPTTLITDGMGASLFSRGEVDALITASDRVTLDGHVVNKVGTLQLAVAAHAFGVPYHALCHEPDPKSPPRRTCRSSTATATKCCTP</sequence>
<accession>A0ABP6S2X4</accession>
<dbReference type="InterPro" id="IPR037171">
    <property type="entry name" value="NagB/RpiA_transferase-like"/>
</dbReference>
<dbReference type="Gene3D" id="3.40.50.10470">
    <property type="entry name" value="Translation initiation factor eif-2b, domain 2"/>
    <property type="match status" value="1"/>
</dbReference>
<dbReference type="Pfam" id="PF01008">
    <property type="entry name" value="IF-2B"/>
    <property type="match status" value="1"/>
</dbReference>
<dbReference type="PANTHER" id="PTHR43475">
    <property type="entry name" value="METHYLTHIORIBOSE-1-PHOSPHATE ISOMERASE"/>
    <property type="match status" value="1"/>
</dbReference>
<comment type="similarity">
    <text evidence="1">Belongs to the eIF-2B alpha/beta/delta subunits family.</text>
</comment>
<dbReference type="PANTHER" id="PTHR43475:SF1">
    <property type="entry name" value="METHYLTHIORIBOSE-1-PHOSPHATE ISOMERASE"/>
    <property type="match status" value="1"/>
</dbReference>
<evidence type="ECO:0000256" key="1">
    <source>
        <dbReference type="RuleBase" id="RU003814"/>
    </source>
</evidence>
<evidence type="ECO:0000256" key="2">
    <source>
        <dbReference type="SAM" id="MobiDB-lite"/>
    </source>
</evidence>
<dbReference type="InterPro" id="IPR000649">
    <property type="entry name" value="IF-2B-related"/>
</dbReference>
<keyword evidence="4" id="KW-1185">Reference proteome</keyword>
<protein>
    <submittedName>
        <fullName evidence="3">Uncharacterized protein</fullName>
    </submittedName>
</protein>
<comment type="caution">
    <text evidence="3">The sequence shown here is derived from an EMBL/GenBank/DDBJ whole genome shotgun (WGS) entry which is preliminary data.</text>
</comment>
<name>A0ABP6S2X4_9PSEU</name>
<dbReference type="Proteomes" id="UP001500483">
    <property type="component" value="Unassembled WGS sequence"/>
</dbReference>
<dbReference type="InterPro" id="IPR042529">
    <property type="entry name" value="IF_2B-like_C"/>
</dbReference>
<evidence type="ECO:0000313" key="4">
    <source>
        <dbReference type="Proteomes" id="UP001500483"/>
    </source>
</evidence>
<dbReference type="EMBL" id="BAAAYK010000041">
    <property type="protein sequence ID" value="GAA3366484.1"/>
    <property type="molecule type" value="Genomic_DNA"/>
</dbReference>
<dbReference type="SUPFAM" id="SSF100950">
    <property type="entry name" value="NagB/RpiA/CoA transferase-like"/>
    <property type="match status" value="1"/>
</dbReference>
<organism evidence="3 4">
    <name type="scientific">Saccharopolyspora gregorii</name>
    <dbReference type="NCBI Taxonomy" id="33914"/>
    <lineage>
        <taxon>Bacteria</taxon>
        <taxon>Bacillati</taxon>
        <taxon>Actinomycetota</taxon>
        <taxon>Actinomycetes</taxon>
        <taxon>Pseudonocardiales</taxon>
        <taxon>Pseudonocardiaceae</taxon>
        <taxon>Saccharopolyspora</taxon>
    </lineage>
</organism>
<feature type="compositionally biased region" description="Low complexity" evidence="2">
    <location>
        <begin position="76"/>
        <end position="88"/>
    </location>
</feature>
<reference evidence="4" key="1">
    <citation type="journal article" date="2019" name="Int. J. Syst. Evol. Microbiol.">
        <title>The Global Catalogue of Microorganisms (GCM) 10K type strain sequencing project: providing services to taxonomists for standard genome sequencing and annotation.</title>
        <authorList>
            <consortium name="The Broad Institute Genomics Platform"/>
            <consortium name="The Broad Institute Genome Sequencing Center for Infectious Disease"/>
            <person name="Wu L."/>
            <person name="Ma J."/>
        </authorList>
    </citation>
    <scope>NUCLEOTIDE SEQUENCE [LARGE SCALE GENOMIC DNA]</scope>
    <source>
        <strain evidence="4">JCM 9687</strain>
    </source>
</reference>
<gene>
    <name evidence="3" type="ORF">GCM10020366_70270</name>
</gene>
<proteinExistence type="inferred from homology"/>